<proteinExistence type="predicted"/>
<feature type="non-terminal residue" evidence="1">
    <location>
        <position position="41"/>
    </location>
</feature>
<dbReference type="EMBL" id="BGPR01012886">
    <property type="protein sequence ID" value="GBN58178.1"/>
    <property type="molecule type" value="Genomic_DNA"/>
</dbReference>
<dbReference type="AlphaFoldDB" id="A0A4Y2Q1Z8"/>
<evidence type="ECO:0000313" key="1">
    <source>
        <dbReference type="EMBL" id="GBN58178.1"/>
    </source>
</evidence>
<protein>
    <submittedName>
        <fullName evidence="1">Uncharacterized protein</fullName>
    </submittedName>
</protein>
<dbReference type="Proteomes" id="UP000499080">
    <property type="component" value="Unassembled WGS sequence"/>
</dbReference>
<reference evidence="1 2" key="1">
    <citation type="journal article" date="2019" name="Sci. Rep.">
        <title>Orb-weaving spider Araneus ventricosus genome elucidates the spidroin gene catalogue.</title>
        <authorList>
            <person name="Kono N."/>
            <person name="Nakamura H."/>
            <person name="Ohtoshi R."/>
            <person name="Moran D.A.P."/>
            <person name="Shinohara A."/>
            <person name="Yoshida Y."/>
            <person name="Fujiwara M."/>
            <person name="Mori M."/>
            <person name="Tomita M."/>
            <person name="Arakawa K."/>
        </authorList>
    </citation>
    <scope>NUCLEOTIDE SEQUENCE [LARGE SCALE GENOMIC DNA]</scope>
</reference>
<name>A0A4Y2Q1Z8_ARAVE</name>
<gene>
    <name evidence="1" type="ORF">AVEN_66892_1</name>
</gene>
<keyword evidence="2" id="KW-1185">Reference proteome</keyword>
<sequence length="41" mass="4744">MSNYIFTYLMGSVNFGLDFKLCKCGKPPEFPHEFTDEKPPD</sequence>
<evidence type="ECO:0000313" key="2">
    <source>
        <dbReference type="Proteomes" id="UP000499080"/>
    </source>
</evidence>
<comment type="caution">
    <text evidence="1">The sequence shown here is derived from an EMBL/GenBank/DDBJ whole genome shotgun (WGS) entry which is preliminary data.</text>
</comment>
<organism evidence="1 2">
    <name type="scientific">Araneus ventricosus</name>
    <name type="common">Orbweaver spider</name>
    <name type="synonym">Epeira ventricosa</name>
    <dbReference type="NCBI Taxonomy" id="182803"/>
    <lineage>
        <taxon>Eukaryota</taxon>
        <taxon>Metazoa</taxon>
        <taxon>Ecdysozoa</taxon>
        <taxon>Arthropoda</taxon>
        <taxon>Chelicerata</taxon>
        <taxon>Arachnida</taxon>
        <taxon>Araneae</taxon>
        <taxon>Araneomorphae</taxon>
        <taxon>Entelegynae</taxon>
        <taxon>Araneoidea</taxon>
        <taxon>Araneidae</taxon>
        <taxon>Araneus</taxon>
    </lineage>
</organism>
<accession>A0A4Y2Q1Z8</accession>